<dbReference type="AlphaFoldDB" id="A0A4Q0T4U7"/>
<name>A0A4Q0T4U7_9BACT</name>
<feature type="transmembrane region" description="Helical" evidence="6">
    <location>
        <begin position="261"/>
        <end position="280"/>
    </location>
</feature>
<feature type="transmembrane region" description="Helical" evidence="6">
    <location>
        <begin position="292"/>
        <end position="311"/>
    </location>
</feature>
<comment type="caution">
    <text evidence="8">The sequence shown here is derived from an EMBL/GenBank/DDBJ whole genome shotgun (WGS) entry which is preliminary data.</text>
</comment>
<dbReference type="GO" id="GO:0016020">
    <property type="term" value="C:membrane"/>
    <property type="evidence" value="ECO:0007669"/>
    <property type="project" value="UniProtKB-SubCell"/>
</dbReference>
<feature type="transmembrane region" description="Helical" evidence="6">
    <location>
        <begin position="143"/>
        <end position="161"/>
    </location>
</feature>
<gene>
    <name evidence="8" type="ORF">GRAN_1302</name>
</gene>
<evidence type="ECO:0000256" key="1">
    <source>
        <dbReference type="ARBA" id="ARBA00004141"/>
    </source>
</evidence>
<organism evidence="8 9">
    <name type="scientific">Granulicella sibirica</name>
    <dbReference type="NCBI Taxonomy" id="2479048"/>
    <lineage>
        <taxon>Bacteria</taxon>
        <taxon>Pseudomonadati</taxon>
        <taxon>Acidobacteriota</taxon>
        <taxon>Terriglobia</taxon>
        <taxon>Terriglobales</taxon>
        <taxon>Acidobacteriaceae</taxon>
        <taxon>Granulicella</taxon>
    </lineage>
</organism>
<sequence length="394" mass="41637">MDAVIISSLLTPIKTSLHLTDEQFSRTASLLTFAGIAGAPVFAFFANRFGRKRVLLAGILLWSIASIGSGLAAGLAGLLLWRATTGFGEAAYNGLAPSWLADLYSAKWRNFVFSLFMLRNKVGYAVALWAGATIASRYDWHHAFFVAGIPGLVLAVGLLFLKEPRPGEADGAIVRAAKPGSRELLQVLRYPGYIAHAVALLVFFIAQAGLIWIPAYLHRVYGLTNKEAAGFFAGVQLYTLPVGLIGGYLAGLTLQKLRGGLAGFLSLTSLLSAAAAYLAYTSHDLAVTKAFIITFVCAFGASAGTLTTLVVETVPPEHRISAGSFSAIISTGVSGIVGPELIGILSDHFGLQKAILVAPTAYFTAGLLWAALAIWLATRSLPQTASHIEGIPSR</sequence>
<evidence type="ECO:0000256" key="4">
    <source>
        <dbReference type="ARBA" id="ARBA00022989"/>
    </source>
</evidence>
<reference evidence="9" key="2">
    <citation type="submission" date="2019-02" db="EMBL/GenBank/DDBJ databases">
        <title>Granulicella sibirica sp. nov., a psychrotolerant acidobacterium isolated from an organic soil layer in forested tundra, West Siberia.</title>
        <authorList>
            <person name="Oshkin I.Y."/>
            <person name="Kulichevskaya I.S."/>
            <person name="Rijpstra W.I.C."/>
            <person name="Sinninghe Damste J.S."/>
            <person name="Rakitin A.L."/>
            <person name="Ravin N.V."/>
            <person name="Dedysh S.N."/>
        </authorList>
    </citation>
    <scope>NUCLEOTIDE SEQUENCE [LARGE SCALE GENOMIC DNA]</scope>
    <source>
        <strain evidence="9">AF10</strain>
    </source>
</reference>
<evidence type="ECO:0000256" key="6">
    <source>
        <dbReference type="SAM" id="Phobius"/>
    </source>
</evidence>
<feature type="transmembrane region" description="Helical" evidence="6">
    <location>
        <begin position="229"/>
        <end position="249"/>
    </location>
</feature>
<dbReference type="EMBL" id="RDSM01000001">
    <property type="protein sequence ID" value="RXH57992.1"/>
    <property type="molecule type" value="Genomic_DNA"/>
</dbReference>
<dbReference type="PROSITE" id="PS50850">
    <property type="entry name" value="MFS"/>
    <property type="match status" value="1"/>
</dbReference>
<keyword evidence="3 6" id="KW-0812">Transmembrane</keyword>
<dbReference type="InterPro" id="IPR036259">
    <property type="entry name" value="MFS_trans_sf"/>
</dbReference>
<dbReference type="GO" id="GO:0022857">
    <property type="term" value="F:transmembrane transporter activity"/>
    <property type="evidence" value="ECO:0007669"/>
    <property type="project" value="InterPro"/>
</dbReference>
<evidence type="ECO:0000256" key="5">
    <source>
        <dbReference type="ARBA" id="ARBA00023136"/>
    </source>
</evidence>
<protein>
    <submittedName>
        <fullName evidence="8">Permeases of the major facilitator superfamily</fullName>
    </submittedName>
</protein>
<keyword evidence="9" id="KW-1185">Reference proteome</keyword>
<evidence type="ECO:0000313" key="9">
    <source>
        <dbReference type="Proteomes" id="UP000289437"/>
    </source>
</evidence>
<feature type="transmembrane region" description="Helical" evidence="6">
    <location>
        <begin position="193"/>
        <end position="217"/>
    </location>
</feature>
<dbReference type="InterPro" id="IPR044770">
    <property type="entry name" value="MFS_spinster-like"/>
</dbReference>
<dbReference type="InterPro" id="IPR020846">
    <property type="entry name" value="MFS_dom"/>
</dbReference>
<feature type="transmembrane region" description="Helical" evidence="6">
    <location>
        <begin position="354"/>
        <end position="377"/>
    </location>
</feature>
<dbReference type="PANTHER" id="PTHR23505:SF79">
    <property type="entry name" value="PROTEIN SPINSTER"/>
    <property type="match status" value="1"/>
</dbReference>
<evidence type="ECO:0000256" key="2">
    <source>
        <dbReference type="ARBA" id="ARBA00022448"/>
    </source>
</evidence>
<dbReference type="Gene3D" id="1.20.1250.20">
    <property type="entry name" value="MFS general substrate transporter like domains"/>
    <property type="match status" value="1"/>
</dbReference>
<keyword evidence="2" id="KW-0813">Transport</keyword>
<dbReference type="Pfam" id="PF07690">
    <property type="entry name" value="MFS_1"/>
    <property type="match status" value="1"/>
</dbReference>
<proteinExistence type="predicted"/>
<feature type="transmembrane region" description="Helical" evidence="6">
    <location>
        <begin position="54"/>
        <end position="81"/>
    </location>
</feature>
<evidence type="ECO:0000259" key="7">
    <source>
        <dbReference type="PROSITE" id="PS50850"/>
    </source>
</evidence>
<reference evidence="8 9" key="1">
    <citation type="submission" date="2018-11" db="EMBL/GenBank/DDBJ databases">
        <authorList>
            <person name="Mardanov A.V."/>
            <person name="Ravin N.V."/>
            <person name="Dedysh S.N."/>
        </authorList>
    </citation>
    <scope>NUCLEOTIDE SEQUENCE [LARGE SCALE GENOMIC DNA]</scope>
    <source>
        <strain evidence="8 9">AF10</strain>
    </source>
</reference>
<accession>A0A4Q0T4U7</accession>
<dbReference type="InterPro" id="IPR011701">
    <property type="entry name" value="MFS"/>
</dbReference>
<dbReference type="SUPFAM" id="SSF103473">
    <property type="entry name" value="MFS general substrate transporter"/>
    <property type="match status" value="1"/>
</dbReference>
<evidence type="ECO:0000313" key="8">
    <source>
        <dbReference type="EMBL" id="RXH57992.1"/>
    </source>
</evidence>
<keyword evidence="4 6" id="KW-1133">Transmembrane helix</keyword>
<comment type="subcellular location">
    <subcellularLocation>
        <location evidence="1">Membrane</location>
        <topology evidence="1">Multi-pass membrane protein</topology>
    </subcellularLocation>
</comment>
<dbReference type="Proteomes" id="UP000289437">
    <property type="component" value="Unassembled WGS sequence"/>
</dbReference>
<evidence type="ECO:0000256" key="3">
    <source>
        <dbReference type="ARBA" id="ARBA00022692"/>
    </source>
</evidence>
<feature type="transmembrane region" description="Helical" evidence="6">
    <location>
        <begin position="323"/>
        <end position="342"/>
    </location>
</feature>
<keyword evidence="5 6" id="KW-0472">Membrane</keyword>
<feature type="transmembrane region" description="Helical" evidence="6">
    <location>
        <begin position="28"/>
        <end position="47"/>
    </location>
</feature>
<dbReference type="PANTHER" id="PTHR23505">
    <property type="entry name" value="SPINSTER"/>
    <property type="match status" value="1"/>
</dbReference>
<feature type="domain" description="Major facilitator superfamily (MFS) profile" evidence="7">
    <location>
        <begin position="1"/>
        <end position="385"/>
    </location>
</feature>